<reference evidence="1 2" key="1">
    <citation type="journal article" date="2015" name="Nature">
        <title>rRNA introns, odd ribosomes, and small enigmatic genomes across a large radiation of phyla.</title>
        <authorList>
            <person name="Brown C.T."/>
            <person name="Hug L.A."/>
            <person name="Thomas B.C."/>
            <person name="Sharon I."/>
            <person name="Castelle C.J."/>
            <person name="Singh A."/>
            <person name="Wilkins M.J."/>
            <person name="Williams K.H."/>
            <person name="Banfield J.F."/>
        </authorList>
    </citation>
    <scope>NUCLEOTIDE SEQUENCE [LARGE SCALE GENOMIC DNA]</scope>
</reference>
<dbReference type="AlphaFoldDB" id="A0A0G1J9I8"/>
<name>A0A0G1J9I8_9BACT</name>
<dbReference type="Proteomes" id="UP000034604">
    <property type="component" value="Unassembled WGS sequence"/>
</dbReference>
<evidence type="ECO:0000313" key="2">
    <source>
        <dbReference type="Proteomes" id="UP000034604"/>
    </source>
</evidence>
<gene>
    <name evidence="1" type="ORF">UW62_C0006G0002</name>
</gene>
<comment type="caution">
    <text evidence="1">The sequence shown here is derived from an EMBL/GenBank/DDBJ whole genome shotgun (WGS) entry which is preliminary data.</text>
</comment>
<dbReference type="EMBL" id="LCJA01000006">
    <property type="protein sequence ID" value="KKT68043.1"/>
    <property type="molecule type" value="Genomic_DNA"/>
</dbReference>
<protein>
    <submittedName>
        <fullName evidence="1">Uncharacterized protein</fullName>
    </submittedName>
</protein>
<evidence type="ECO:0000313" key="1">
    <source>
        <dbReference type="EMBL" id="KKT68043.1"/>
    </source>
</evidence>
<organism evidence="1 2">
    <name type="scientific">Candidatus Collierbacteria bacterium GW2011_GWB1_44_35</name>
    <dbReference type="NCBI Taxonomy" id="1618383"/>
    <lineage>
        <taxon>Bacteria</taxon>
        <taxon>Candidatus Collieribacteriota</taxon>
    </lineage>
</organism>
<proteinExistence type="predicted"/>
<sequence>MAIISIVFWLYSRVVDLQKETDDFRQKVCK</sequence>
<accession>A0A0G1J9I8</accession>